<comment type="caution">
    <text evidence="1">The sequence shown here is derived from an EMBL/GenBank/DDBJ whole genome shotgun (WGS) entry which is preliminary data.</text>
</comment>
<dbReference type="EMBL" id="RZNY01000001">
    <property type="protein sequence ID" value="RUT48598.1"/>
    <property type="molecule type" value="Genomic_DNA"/>
</dbReference>
<reference evidence="1 2" key="1">
    <citation type="submission" date="2018-12" db="EMBL/GenBank/DDBJ databases">
        <authorList>
            <person name="Sun L."/>
            <person name="Chen Z."/>
        </authorList>
    </citation>
    <scope>NUCLEOTIDE SEQUENCE [LARGE SCALE GENOMIC DNA]</scope>
    <source>
        <strain evidence="1 2">DSM 15890</strain>
    </source>
</reference>
<protein>
    <submittedName>
        <fullName evidence="1">Uncharacterized protein</fullName>
    </submittedName>
</protein>
<gene>
    <name evidence="1" type="ORF">EJP82_01255</name>
</gene>
<dbReference type="AlphaFoldDB" id="A0A433YFD7"/>
<sequence>MHNGVNHVEYELKGSGGARISLAVSNLIYITKNGNPLVLDDQETLWFSDNNPAGSYEFVIRTKAKLKYKATLDWVPTP</sequence>
<dbReference type="RefSeq" id="WP_127190192.1">
    <property type="nucleotide sequence ID" value="NZ_RZNY01000001.1"/>
</dbReference>
<evidence type="ECO:0000313" key="2">
    <source>
        <dbReference type="Proteomes" id="UP000279446"/>
    </source>
</evidence>
<keyword evidence="2" id="KW-1185">Reference proteome</keyword>
<accession>A0A433YFD7</accession>
<organism evidence="1 2">
    <name type="scientific">Paenibacillus anaericanus</name>
    <dbReference type="NCBI Taxonomy" id="170367"/>
    <lineage>
        <taxon>Bacteria</taxon>
        <taxon>Bacillati</taxon>
        <taxon>Bacillota</taxon>
        <taxon>Bacilli</taxon>
        <taxon>Bacillales</taxon>
        <taxon>Paenibacillaceae</taxon>
        <taxon>Paenibacillus</taxon>
    </lineage>
</organism>
<proteinExistence type="predicted"/>
<dbReference type="Proteomes" id="UP000279446">
    <property type="component" value="Unassembled WGS sequence"/>
</dbReference>
<dbReference type="OrthoDB" id="2657114at2"/>
<evidence type="ECO:0000313" key="1">
    <source>
        <dbReference type="EMBL" id="RUT48598.1"/>
    </source>
</evidence>
<name>A0A433YFD7_9BACL</name>